<evidence type="ECO:0000313" key="2">
    <source>
        <dbReference type="Proteomes" id="UP000467841"/>
    </source>
</evidence>
<comment type="caution">
    <text evidence="1">The sequence shown here is derived from an EMBL/GenBank/DDBJ whole genome shotgun (WGS) entry which is preliminary data.</text>
</comment>
<gene>
    <name evidence="1" type="ORF">MERR_LOCUS21813</name>
</gene>
<name>A0A6D2JBA2_9BRAS</name>
<organism evidence="1 2">
    <name type="scientific">Microthlaspi erraticum</name>
    <dbReference type="NCBI Taxonomy" id="1685480"/>
    <lineage>
        <taxon>Eukaryota</taxon>
        <taxon>Viridiplantae</taxon>
        <taxon>Streptophyta</taxon>
        <taxon>Embryophyta</taxon>
        <taxon>Tracheophyta</taxon>
        <taxon>Spermatophyta</taxon>
        <taxon>Magnoliopsida</taxon>
        <taxon>eudicotyledons</taxon>
        <taxon>Gunneridae</taxon>
        <taxon>Pentapetalae</taxon>
        <taxon>rosids</taxon>
        <taxon>malvids</taxon>
        <taxon>Brassicales</taxon>
        <taxon>Brassicaceae</taxon>
        <taxon>Coluteocarpeae</taxon>
        <taxon>Microthlaspi</taxon>
    </lineage>
</organism>
<sequence length="101" mass="10841">MLSGSGIMPKLVVPVDTQIMCDLQFPAPFHNAYTAGLSACPDSVISLRPLCIPLMLAKGSVAASEYILFSISLPGAPVYMGQTEFIWLVSGKKLESMDHPK</sequence>
<accession>A0A6D2JBA2</accession>
<reference evidence="1" key="1">
    <citation type="submission" date="2020-01" db="EMBL/GenBank/DDBJ databases">
        <authorList>
            <person name="Mishra B."/>
        </authorList>
    </citation>
    <scope>NUCLEOTIDE SEQUENCE [LARGE SCALE GENOMIC DNA]</scope>
</reference>
<keyword evidence="2" id="KW-1185">Reference proteome</keyword>
<dbReference type="AlphaFoldDB" id="A0A6D2JBA2"/>
<dbReference type="EMBL" id="CACVBM020001150">
    <property type="protein sequence ID" value="CAA7034578.1"/>
    <property type="molecule type" value="Genomic_DNA"/>
</dbReference>
<protein>
    <submittedName>
        <fullName evidence="1">Uncharacterized protein</fullName>
    </submittedName>
</protein>
<dbReference type="Proteomes" id="UP000467841">
    <property type="component" value="Unassembled WGS sequence"/>
</dbReference>
<proteinExistence type="predicted"/>
<evidence type="ECO:0000313" key="1">
    <source>
        <dbReference type="EMBL" id="CAA7034578.1"/>
    </source>
</evidence>